<reference evidence="2" key="2">
    <citation type="submission" date="2020-11" db="EMBL/GenBank/DDBJ databases">
        <authorList>
            <person name="McCartney M.A."/>
            <person name="Auch B."/>
            <person name="Kono T."/>
            <person name="Mallez S."/>
            <person name="Becker A."/>
            <person name="Gohl D.M."/>
            <person name="Silverstein K.A.T."/>
            <person name="Koren S."/>
            <person name="Bechman K.B."/>
            <person name="Herman A."/>
            <person name="Abrahante J.E."/>
            <person name="Garbe J."/>
        </authorList>
    </citation>
    <scope>NUCLEOTIDE SEQUENCE</scope>
    <source>
        <strain evidence="2">Duluth1</strain>
        <tissue evidence="2">Whole animal</tissue>
    </source>
</reference>
<keyword evidence="3" id="KW-1185">Reference proteome</keyword>
<evidence type="ECO:0000313" key="3">
    <source>
        <dbReference type="Proteomes" id="UP000828390"/>
    </source>
</evidence>
<sequence length="117" mass="13843">MTDCYVFKWTRKPKGQNNIIKKEVLDKVTLLFTNYYHNIYIHSNHTGPFYHVLLADTINEKLKEFLIARNPKHQHSATLDSYLIKPIQRILKYPLLLQQLCNLTDPESDEHHHLSGM</sequence>
<dbReference type="GO" id="GO:0007264">
    <property type="term" value="P:small GTPase-mediated signal transduction"/>
    <property type="evidence" value="ECO:0007669"/>
    <property type="project" value="InterPro"/>
</dbReference>
<dbReference type="GO" id="GO:0005085">
    <property type="term" value="F:guanyl-nucleotide exchange factor activity"/>
    <property type="evidence" value="ECO:0007669"/>
    <property type="project" value="InterPro"/>
</dbReference>
<dbReference type="InterPro" id="IPR035899">
    <property type="entry name" value="DBL_dom_sf"/>
</dbReference>
<organism evidence="2 3">
    <name type="scientific">Dreissena polymorpha</name>
    <name type="common">Zebra mussel</name>
    <name type="synonym">Mytilus polymorpha</name>
    <dbReference type="NCBI Taxonomy" id="45954"/>
    <lineage>
        <taxon>Eukaryota</taxon>
        <taxon>Metazoa</taxon>
        <taxon>Spiralia</taxon>
        <taxon>Lophotrochozoa</taxon>
        <taxon>Mollusca</taxon>
        <taxon>Bivalvia</taxon>
        <taxon>Autobranchia</taxon>
        <taxon>Heteroconchia</taxon>
        <taxon>Euheterodonta</taxon>
        <taxon>Imparidentia</taxon>
        <taxon>Neoheterodontei</taxon>
        <taxon>Myida</taxon>
        <taxon>Dreissenoidea</taxon>
        <taxon>Dreissenidae</taxon>
        <taxon>Dreissena</taxon>
    </lineage>
</organism>
<evidence type="ECO:0000259" key="1">
    <source>
        <dbReference type="PROSITE" id="PS50010"/>
    </source>
</evidence>
<protein>
    <recommendedName>
        <fullName evidence="1">DH domain-containing protein</fullName>
    </recommendedName>
</protein>
<comment type="caution">
    <text evidence="2">The sequence shown here is derived from an EMBL/GenBank/DDBJ whole genome shotgun (WGS) entry which is preliminary data.</text>
</comment>
<dbReference type="InterPro" id="IPR001331">
    <property type="entry name" value="GDS_CDC24_CS"/>
</dbReference>
<accession>A0A9D4CY41</accession>
<dbReference type="SUPFAM" id="SSF48065">
    <property type="entry name" value="DBL homology domain (DH-domain)"/>
    <property type="match status" value="1"/>
</dbReference>
<dbReference type="PROSITE" id="PS00741">
    <property type="entry name" value="DH_1"/>
    <property type="match status" value="1"/>
</dbReference>
<dbReference type="PANTHER" id="PTHR46001:SF3">
    <property type="entry name" value="PROTEIN STILL LIFE, ISOFORM SIF TYPE 1"/>
    <property type="match status" value="1"/>
</dbReference>
<dbReference type="Pfam" id="PF00621">
    <property type="entry name" value="RhoGEF"/>
    <property type="match status" value="1"/>
</dbReference>
<dbReference type="AlphaFoldDB" id="A0A9D4CY41"/>
<dbReference type="InterPro" id="IPR043537">
    <property type="entry name" value="Tiam1/Tiam2/Sif"/>
</dbReference>
<dbReference type="PROSITE" id="PS50010">
    <property type="entry name" value="DH_2"/>
    <property type="match status" value="1"/>
</dbReference>
<reference evidence="2" key="1">
    <citation type="journal article" date="2019" name="bioRxiv">
        <title>The Genome of the Zebra Mussel, Dreissena polymorpha: A Resource for Invasive Species Research.</title>
        <authorList>
            <person name="McCartney M.A."/>
            <person name="Auch B."/>
            <person name="Kono T."/>
            <person name="Mallez S."/>
            <person name="Zhang Y."/>
            <person name="Obille A."/>
            <person name="Becker A."/>
            <person name="Abrahante J.E."/>
            <person name="Garbe J."/>
            <person name="Badalamenti J.P."/>
            <person name="Herman A."/>
            <person name="Mangelson H."/>
            <person name="Liachko I."/>
            <person name="Sullivan S."/>
            <person name="Sone E.D."/>
            <person name="Koren S."/>
            <person name="Silverstein K.A.T."/>
            <person name="Beckman K.B."/>
            <person name="Gohl D.M."/>
        </authorList>
    </citation>
    <scope>NUCLEOTIDE SEQUENCE</scope>
    <source>
        <strain evidence="2">Duluth1</strain>
        <tissue evidence="2">Whole animal</tissue>
    </source>
</reference>
<dbReference type="PANTHER" id="PTHR46001">
    <property type="entry name" value="TIAM (MAMMALIAN TUMOR INVASION AND METASTASIS FACTOR) HOMOLOG"/>
    <property type="match status" value="1"/>
</dbReference>
<evidence type="ECO:0000313" key="2">
    <source>
        <dbReference type="EMBL" id="KAH3735628.1"/>
    </source>
</evidence>
<feature type="domain" description="DH" evidence="1">
    <location>
        <begin position="79"/>
        <end position="117"/>
    </location>
</feature>
<dbReference type="EMBL" id="JAIWYP010000011">
    <property type="protein sequence ID" value="KAH3735628.1"/>
    <property type="molecule type" value="Genomic_DNA"/>
</dbReference>
<dbReference type="Proteomes" id="UP000828390">
    <property type="component" value="Unassembled WGS sequence"/>
</dbReference>
<dbReference type="InterPro" id="IPR000219">
    <property type="entry name" value="DH_dom"/>
</dbReference>
<gene>
    <name evidence="2" type="ORF">DPMN_042163</name>
</gene>
<dbReference type="Gene3D" id="1.20.900.10">
    <property type="entry name" value="Dbl homology (DH) domain"/>
    <property type="match status" value="1"/>
</dbReference>
<name>A0A9D4CY41_DREPO</name>
<proteinExistence type="predicted"/>